<dbReference type="Pfam" id="PF13460">
    <property type="entry name" value="NAD_binding_10"/>
    <property type="match status" value="1"/>
</dbReference>
<feature type="region of interest" description="Disordered" evidence="1">
    <location>
        <begin position="1"/>
        <end position="30"/>
    </location>
</feature>
<dbReference type="InterPro" id="IPR036291">
    <property type="entry name" value="NAD(P)-bd_dom_sf"/>
</dbReference>
<dbReference type="SUPFAM" id="SSF51735">
    <property type="entry name" value="NAD(P)-binding Rossmann-fold domains"/>
    <property type="match status" value="1"/>
</dbReference>
<gene>
    <name evidence="3" type="ORF">CJ204_04305</name>
</gene>
<dbReference type="Proteomes" id="UP000235363">
    <property type="component" value="Unassembled WGS sequence"/>
</dbReference>
<sequence>MPRPANPTGRVPALPGTPAHEHRHCRRGGRDREIDVNITIIGGSKGTGAQLATIAIDADHDVTVVSRSGTAPAGARIVAGDATDADVLREAIAGAGAVVVTVGGAKGVENQRATVTKAVIAAMEDVGVRRLIVQSSLGAGDSGAQMPAPLRVLMNAVLAKPLADHNAQEAAVFASDLDWTVIRPTGLKDKPATGTCRALEVSDEGTLSGSIPRGDVAACMLVSLGDDATIGKALGVSG</sequence>
<dbReference type="PANTHER" id="PTHR15020:SF50">
    <property type="entry name" value="UPF0659 PROTEIN YMR090W"/>
    <property type="match status" value="1"/>
</dbReference>
<name>A0A2N6T091_9CORY</name>
<dbReference type="PANTHER" id="PTHR15020">
    <property type="entry name" value="FLAVIN REDUCTASE-RELATED"/>
    <property type="match status" value="1"/>
</dbReference>
<dbReference type="AlphaFoldDB" id="A0A2N6T091"/>
<reference evidence="3 4" key="1">
    <citation type="submission" date="2017-09" db="EMBL/GenBank/DDBJ databases">
        <title>Bacterial strain isolated from the female urinary microbiota.</title>
        <authorList>
            <person name="Thomas-White K."/>
            <person name="Kumar N."/>
            <person name="Forster S."/>
            <person name="Putonti C."/>
            <person name="Lawley T."/>
            <person name="Wolfe A.J."/>
        </authorList>
    </citation>
    <scope>NUCLEOTIDE SEQUENCE [LARGE SCALE GENOMIC DNA]</scope>
    <source>
        <strain evidence="3 4">UMB0908</strain>
    </source>
</reference>
<dbReference type="InterPro" id="IPR016040">
    <property type="entry name" value="NAD(P)-bd_dom"/>
</dbReference>
<evidence type="ECO:0000313" key="3">
    <source>
        <dbReference type="EMBL" id="PMC62720.1"/>
    </source>
</evidence>
<evidence type="ECO:0000259" key="2">
    <source>
        <dbReference type="Pfam" id="PF13460"/>
    </source>
</evidence>
<organism evidence="3 4">
    <name type="scientific">Corynebacterium xerosis</name>
    <dbReference type="NCBI Taxonomy" id="1725"/>
    <lineage>
        <taxon>Bacteria</taxon>
        <taxon>Bacillati</taxon>
        <taxon>Actinomycetota</taxon>
        <taxon>Actinomycetes</taxon>
        <taxon>Mycobacteriales</taxon>
        <taxon>Corynebacteriaceae</taxon>
        <taxon>Corynebacterium</taxon>
    </lineage>
</organism>
<protein>
    <submittedName>
        <fullName evidence="3">Epimerase</fullName>
    </submittedName>
</protein>
<proteinExistence type="predicted"/>
<comment type="caution">
    <text evidence="3">The sequence shown here is derived from an EMBL/GenBank/DDBJ whole genome shotgun (WGS) entry which is preliminary data.</text>
</comment>
<evidence type="ECO:0000313" key="4">
    <source>
        <dbReference type="Proteomes" id="UP000235363"/>
    </source>
</evidence>
<evidence type="ECO:0000256" key="1">
    <source>
        <dbReference type="SAM" id="MobiDB-lite"/>
    </source>
</evidence>
<accession>A0A2N6T091</accession>
<dbReference type="Gene3D" id="3.40.50.720">
    <property type="entry name" value="NAD(P)-binding Rossmann-like Domain"/>
    <property type="match status" value="1"/>
</dbReference>
<feature type="domain" description="NAD(P)-binding" evidence="2">
    <location>
        <begin position="42"/>
        <end position="225"/>
    </location>
</feature>
<dbReference type="EMBL" id="PNHF01000007">
    <property type="protein sequence ID" value="PMC62720.1"/>
    <property type="molecule type" value="Genomic_DNA"/>
</dbReference>